<feature type="region of interest" description="Disordered" evidence="1">
    <location>
        <begin position="1"/>
        <end position="26"/>
    </location>
</feature>
<dbReference type="RefSeq" id="WP_175147609.1">
    <property type="nucleotide sequence ID" value="NZ_CADIKK010000001.1"/>
</dbReference>
<dbReference type="EMBL" id="CADIKK010000001">
    <property type="protein sequence ID" value="CAB3775795.1"/>
    <property type="molecule type" value="Genomic_DNA"/>
</dbReference>
<protein>
    <recommendedName>
        <fullName evidence="2">ImpA N-terminal domain-containing protein</fullName>
    </recommendedName>
</protein>
<proteinExistence type="predicted"/>
<feature type="domain" description="ImpA N-terminal" evidence="2">
    <location>
        <begin position="11"/>
        <end position="134"/>
    </location>
</feature>
<dbReference type="PANTHER" id="PTHR37951:SF1">
    <property type="entry name" value="TYPE VI SECRETION SYSTEM COMPONENT TSSA1"/>
    <property type="match status" value="1"/>
</dbReference>
<dbReference type="Proteomes" id="UP000494365">
    <property type="component" value="Unassembled WGS sequence"/>
</dbReference>
<gene>
    <name evidence="3" type="ORF">LMG28614_00086</name>
</gene>
<accession>A0A6S7ARV4</accession>
<dbReference type="PANTHER" id="PTHR37951">
    <property type="entry name" value="CYTOPLASMIC PROTEIN-RELATED"/>
    <property type="match status" value="1"/>
</dbReference>
<dbReference type="AlphaFoldDB" id="A0A6S7ARV4"/>
<evidence type="ECO:0000313" key="3">
    <source>
        <dbReference type="EMBL" id="CAB3775795.1"/>
    </source>
</evidence>
<evidence type="ECO:0000256" key="1">
    <source>
        <dbReference type="SAM" id="MobiDB-lite"/>
    </source>
</evidence>
<dbReference type="Pfam" id="PF06812">
    <property type="entry name" value="ImpA_N"/>
    <property type="match status" value="1"/>
</dbReference>
<name>A0A6S7ARV4_9BURK</name>
<evidence type="ECO:0000313" key="4">
    <source>
        <dbReference type="Proteomes" id="UP000494365"/>
    </source>
</evidence>
<sequence>MSQSDTTDPLLAPIDGPTPSGPNLEYDPAFTELEQIAMPTPERAMGDSLKAAQEPDWDKVASAAEALLARTKDLRVAVHLIAARTRRHGLSGWAAGLGLVRGLLEQYWDDVHPQLDADDDNDPTARANAVMPLADPQSALGYFRIAPFVQSPRLGRFSLRDLRVATGAITAPPSADSTPAPTLVDLEACCMDCPDDQLPASAAMLADAHAHAQAIIALLREKLGTASPDMSHLSGDIEELKKFVDAQLLRRFPDRLEASAAAEVAVRDSDAHPSSPALQQAHGKIADHHDVIRRLDEICEYYERIEPSSPLPVLLRRARRLVGKSFAEVLKDIAPGALPEFQTLSGSDSE</sequence>
<reference evidence="3 4" key="1">
    <citation type="submission" date="2020-04" db="EMBL/GenBank/DDBJ databases">
        <authorList>
            <person name="De Canck E."/>
        </authorList>
    </citation>
    <scope>NUCLEOTIDE SEQUENCE [LARGE SCALE GENOMIC DNA]</scope>
    <source>
        <strain evidence="3 4">LMG 28614</strain>
    </source>
</reference>
<organism evidence="3 4">
    <name type="scientific">Paraburkholderia ultramafica</name>
    <dbReference type="NCBI Taxonomy" id="1544867"/>
    <lineage>
        <taxon>Bacteria</taxon>
        <taxon>Pseudomonadati</taxon>
        <taxon>Pseudomonadota</taxon>
        <taxon>Betaproteobacteria</taxon>
        <taxon>Burkholderiales</taxon>
        <taxon>Burkholderiaceae</taxon>
        <taxon>Paraburkholderia</taxon>
    </lineage>
</organism>
<evidence type="ECO:0000259" key="2">
    <source>
        <dbReference type="Pfam" id="PF06812"/>
    </source>
</evidence>
<dbReference type="InterPro" id="IPR017740">
    <property type="entry name" value="TssA-like"/>
</dbReference>
<dbReference type="InterPro" id="IPR010657">
    <property type="entry name" value="ImpA_N"/>
</dbReference>
<dbReference type="NCBIfam" id="TIGR03363">
    <property type="entry name" value="VI_chp_8"/>
    <property type="match status" value="1"/>
</dbReference>
<keyword evidence="4" id="KW-1185">Reference proteome</keyword>